<evidence type="ECO:0000256" key="1">
    <source>
        <dbReference type="ARBA" id="ARBA00004173"/>
    </source>
</evidence>
<comment type="caution">
    <text evidence="8">The sequence shown here is derived from an EMBL/GenBank/DDBJ whole genome shotgun (WGS) entry which is preliminary data.</text>
</comment>
<dbReference type="GO" id="GO:0005762">
    <property type="term" value="C:mitochondrial large ribosomal subunit"/>
    <property type="evidence" value="ECO:0007669"/>
    <property type="project" value="TreeGrafter"/>
</dbReference>
<dbReference type="Pfam" id="PF05046">
    <property type="entry name" value="Img2"/>
    <property type="match status" value="1"/>
</dbReference>
<sequence>MLRPAVLLRAFAAPPRWLPLPLSRQFAPSLILTTSRRCLATESSTPSPPPNATTTAPGPTAEAPASSGPIASPNKKSPPVSQLRKEARTTKQPQPSQIKRPFHVSRTPSGNLAVYELAKRGGNKKLTTIKKIEGDRAALRAALAEGLKIKEKDVKLNTLTGHLRVEGHRKTEITAWLEQQGF</sequence>
<evidence type="ECO:0000256" key="7">
    <source>
        <dbReference type="SAM" id="MobiDB-lite"/>
    </source>
</evidence>
<dbReference type="PANTHER" id="PTHR13477">
    <property type="entry name" value="MITOCHONDRIAL 39S RIBOSOMAL PROTEIN L49"/>
    <property type="match status" value="1"/>
</dbReference>
<keyword evidence="3 8" id="KW-0689">Ribosomal protein</keyword>
<dbReference type="Proteomes" id="UP001303760">
    <property type="component" value="Unassembled WGS sequence"/>
</dbReference>
<dbReference type="PANTHER" id="PTHR13477:SF0">
    <property type="entry name" value="LARGE RIBOSOMAL SUBUNIT PROTEIN ML49"/>
    <property type="match status" value="1"/>
</dbReference>
<accession>A0AAN7CB37</accession>
<protein>
    <recommendedName>
        <fullName evidence="6">Large ribosomal subunit protein mL49</fullName>
    </recommendedName>
</protein>
<evidence type="ECO:0000256" key="2">
    <source>
        <dbReference type="ARBA" id="ARBA00005677"/>
    </source>
</evidence>
<dbReference type="GO" id="GO:0003735">
    <property type="term" value="F:structural constituent of ribosome"/>
    <property type="evidence" value="ECO:0007669"/>
    <property type="project" value="InterPro"/>
</dbReference>
<reference evidence="8" key="2">
    <citation type="submission" date="2023-05" db="EMBL/GenBank/DDBJ databases">
        <authorList>
            <consortium name="Lawrence Berkeley National Laboratory"/>
            <person name="Steindorff A."/>
            <person name="Hensen N."/>
            <person name="Bonometti L."/>
            <person name="Westerberg I."/>
            <person name="Brannstrom I.O."/>
            <person name="Guillou S."/>
            <person name="Cros-Aarteil S."/>
            <person name="Calhoun S."/>
            <person name="Haridas S."/>
            <person name="Kuo A."/>
            <person name="Mondo S."/>
            <person name="Pangilinan J."/>
            <person name="Riley R."/>
            <person name="Labutti K."/>
            <person name="Andreopoulos B."/>
            <person name="Lipzen A."/>
            <person name="Chen C."/>
            <person name="Yanf M."/>
            <person name="Daum C."/>
            <person name="Ng V."/>
            <person name="Clum A."/>
            <person name="Ohm R."/>
            <person name="Martin F."/>
            <person name="Silar P."/>
            <person name="Natvig D."/>
            <person name="Lalanne C."/>
            <person name="Gautier V."/>
            <person name="Ament-Velasquez S.L."/>
            <person name="Kruys A."/>
            <person name="Hutchinson M.I."/>
            <person name="Powell A.J."/>
            <person name="Barry K."/>
            <person name="Miller A.N."/>
            <person name="Grigoriev I.V."/>
            <person name="Debuchy R."/>
            <person name="Gladieux P."/>
            <person name="Thoren M.H."/>
            <person name="Johannesson H."/>
        </authorList>
    </citation>
    <scope>NUCLEOTIDE SEQUENCE</scope>
    <source>
        <strain evidence="8">CBS 532.94</strain>
    </source>
</reference>
<evidence type="ECO:0000256" key="6">
    <source>
        <dbReference type="ARBA" id="ARBA00035191"/>
    </source>
</evidence>
<comment type="similarity">
    <text evidence="2">Belongs to the mitochondrion-specific ribosomal protein mL49 family.</text>
</comment>
<evidence type="ECO:0000256" key="5">
    <source>
        <dbReference type="ARBA" id="ARBA00023274"/>
    </source>
</evidence>
<keyword evidence="5" id="KW-0687">Ribonucleoprotein</keyword>
<dbReference type="Gene3D" id="3.30.780.10">
    <property type="entry name" value="SUI1-like domain"/>
    <property type="match status" value="1"/>
</dbReference>
<gene>
    <name evidence="8" type="ORF">C8A03DRAFT_33188</name>
</gene>
<proteinExistence type="inferred from homology"/>
<dbReference type="AlphaFoldDB" id="A0AAN7CB37"/>
<reference evidence="8" key="1">
    <citation type="journal article" date="2023" name="Mol. Phylogenet. Evol.">
        <title>Genome-scale phylogeny and comparative genomics of the fungal order Sordariales.</title>
        <authorList>
            <person name="Hensen N."/>
            <person name="Bonometti L."/>
            <person name="Westerberg I."/>
            <person name="Brannstrom I.O."/>
            <person name="Guillou S."/>
            <person name="Cros-Aarteil S."/>
            <person name="Calhoun S."/>
            <person name="Haridas S."/>
            <person name="Kuo A."/>
            <person name="Mondo S."/>
            <person name="Pangilinan J."/>
            <person name="Riley R."/>
            <person name="LaButti K."/>
            <person name="Andreopoulos B."/>
            <person name="Lipzen A."/>
            <person name="Chen C."/>
            <person name="Yan M."/>
            <person name="Daum C."/>
            <person name="Ng V."/>
            <person name="Clum A."/>
            <person name="Steindorff A."/>
            <person name="Ohm R.A."/>
            <person name="Martin F."/>
            <person name="Silar P."/>
            <person name="Natvig D.O."/>
            <person name="Lalanne C."/>
            <person name="Gautier V."/>
            <person name="Ament-Velasquez S.L."/>
            <person name="Kruys A."/>
            <person name="Hutchinson M.I."/>
            <person name="Powell A.J."/>
            <person name="Barry K."/>
            <person name="Miller A.N."/>
            <person name="Grigoriev I.V."/>
            <person name="Debuchy R."/>
            <person name="Gladieux P."/>
            <person name="Hiltunen Thoren M."/>
            <person name="Johannesson H."/>
        </authorList>
    </citation>
    <scope>NUCLEOTIDE SEQUENCE</scope>
    <source>
        <strain evidence="8">CBS 532.94</strain>
    </source>
</reference>
<dbReference type="InterPro" id="IPR007740">
    <property type="entry name" value="Ribosomal_mL49"/>
</dbReference>
<evidence type="ECO:0000256" key="4">
    <source>
        <dbReference type="ARBA" id="ARBA00023128"/>
    </source>
</evidence>
<feature type="compositionally biased region" description="Low complexity" evidence="7">
    <location>
        <begin position="52"/>
        <end position="69"/>
    </location>
</feature>
<evidence type="ECO:0000313" key="9">
    <source>
        <dbReference type="Proteomes" id="UP001303760"/>
    </source>
</evidence>
<keyword evidence="9" id="KW-1185">Reference proteome</keyword>
<organism evidence="8 9">
    <name type="scientific">Achaetomium macrosporum</name>
    <dbReference type="NCBI Taxonomy" id="79813"/>
    <lineage>
        <taxon>Eukaryota</taxon>
        <taxon>Fungi</taxon>
        <taxon>Dikarya</taxon>
        <taxon>Ascomycota</taxon>
        <taxon>Pezizomycotina</taxon>
        <taxon>Sordariomycetes</taxon>
        <taxon>Sordariomycetidae</taxon>
        <taxon>Sordariales</taxon>
        <taxon>Chaetomiaceae</taxon>
        <taxon>Achaetomium</taxon>
    </lineage>
</organism>
<keyword evidence="4" id="KW-0496">Mitochondrion</keyword>
<dbReference type="GO" id="GO:0006412">
    <property type="term" value="P:translation"/>
    <property type="evidence" value="ECO:0007669"/>
    <property type="project" value="InterPro"/>
</dbReference>
<comment type="subcellular location">
    <subcellularLocation>
        <location evidence="1">Mitochondrion</location>
    </subcellularLocation>
</comment>
<feature type="region of interest" description="Disordered" evidence="7">
    <location>
        <begin position="38"/>
        <end position="106"/>
    </location>
</feature>
<dbReference type="EMBL" id="MU860083">
    <property type="protein sequence ID" value="KAK4238791.1"/>
    <property type="molecule type" value="Genomic_DNA"/>
</dbReference>
<evidence type="ECO:0000313" key="8">
    <source>
        <dbReference type="EMBL" id="KAK4238791.1"/>
    </source>
</evidence>
<evidence type="ECO:0000256" key="3">
    <source>
        <dbReference type="ARBA" id="ARBA00022980"/>
    </source>
</evidence>
<name>A0AAN7CB37_9PEZI</name>